<dbReference type="SUPFAM" id="SSF51735">
    <property type="entry name" value="NAD(P)-binding Rossmann-fold domains"/>
    <property type="match status" value="1"/>
</dbReference>
<dbReference type="RefSeq" id="WP_253839234.1">
    <property type="nucleotide sequence ID" value="NZ_JAMTCS010000015.1"/>
</dbReference>
<dbReference type="AlphaFoldDB" id="A0A9X2G7A8"/>
<evidence type="ECO:0000256" key="1">
    <source>
        <dbReference type="ARBA" id="ARBA00006484"/>
    </source>
</evidence>
<dbReference type="CDD" id="cd05233">
    <property type="entry name" value="SDR_c"/>
    <property type="match status" value="1"/>
</dbReference>
<comment type="caution">
    <text evidence="2">The sequence shown here is derived from an EMBL/GenBank/DDBJ whole genome shotgun (WGS) entry which is preliminary data.</text>
</comment>
<evidence type="ECO:0000313" key="2">
    <source>
        <dbReference type="EMBL" id="MCP2266945.1"/>
    </source>
</evidence>
<dbReference type="Proteomes" id="UP001139493">
    <property type="component" value="Unassembled WGS sequence"/>
</dbReference>
<dbReference type="PANTHER" id="PTHR42760:SF53">
    <property type="entry name" value="BLR4183 PROTEIN"/>
    <property type="match status" value="1"/>
</dbReference>
<protein>
    <submittedName>
        <fullName evidence="2">NAD(P)-dependent dehydrogenase, short-chain alcohol dehydrogenase family</fullName>
    </submittedName>
</protein>
<dbReference type="InterPro" id="IPR036291">
    <property type="entry name" value="NAD(P)-bd_dom_sf"/>
</dbReference>
<dbReference type="GO" id="GO:0030497">
    <property type="term" value="P:fatty acid elongation"/>
    <property type="evidence" value="ECO:0007669"/>
    <property type="project" value="TreeGrafter"/>
</dbReference>
<gene>
    <name evidence="2" type="ORF">APR03_004317</name>
</gene>
<dbReference type="Gene3D" id="3.40.50.720">
    <property type="entry name" value="NAD(P)-binding Rossmann-like Domain"/>
    <property type="match status" value="1"/>
</dbReference>
<name>A0A9X2G7A8_9MICO</name>
<dbReference type="PRINTS" id="PR00081">
    <property type="entry name" value="GDHRDH"/>
</dbReference>
<dbReference type="PRINTS" id="PR00080">
    <property type="entry name" value="SDRFAMILY"/>
</dbReference>
<accession>A0A9X2G7A8</accession>
<evidence type="ECO:0000313" key="3">
    <source>
        <dbReference type="Proteomes" id="UP001139493"/>
    </source>
</evidence>
<dbReference type="PANTHER" id="PTHR42760">
    <property type="entry name" value="SHORT-CHAIN DEHYDROGENASES/REDUCTASES FAMILY MEMBER"/>
    <property type="match status" value="1"/>
</dbReference>
<sequence length="251" mass="26200">MPITVVVGASSGIGQATAVRAAERSGVVVTYNSNKDGALETVRRIEEAGGRAVALPLDVGDSASFGGFRADLERALADTWGERQVTGLVNNAGFGGGTPFPDLTEEQLDRTYRVLFKGPYLLTQTLLPLIADGGSVVNTASSSAGRTNLSEGYSAYGSMKGAVVVLSRYLAKELSGRGIRVNSVSPGPTRTRLGGDAFERYPELVAPLAERTALGRIGESDDVGSVIAFLLSDGARWITAQDIEVSGGFDL</sequence>
<dbReference type="InterPro" id="IPR002347">
    <property type="entry name" value="SDR_fam"/>
</dbReference>
<proteinExistence type="inferred from homology"/>
<reference evidence="2" key="1">
    <citation type="submission" date="2022-06" db="EMBL/GenBank/DDBJ databases">
        <title>Genomic Encyclopedia of Archaeal and Bacterial Type Strains, Phase II (KMG-II): from individual species to whole genera.</title>
        <authorList>
            <person name="Goeker M."/>
        </authorList>
    </citation>
    <scope>NUCLEOTIDE SEQUENCE</scope>
    <source>
        <strain evidence="2">DSM 26652</strain>
    </source>
</reference>
<keyword evidence="3" id="KW-1185">Reference proteome</keyword>
<dbReference type="GO" id="GO:0016616">
    <property type="term" value="F:oxidoreductase activity, acting on the CH-OH group of donors, NAD or NADP as acceptor"/>
    <property type="evidence" value="ECO:0007669"/>
    <property type="project" value="TreeGrafter"/>
</dbReference>
<comment type="similarity">
    <text evidence="1">Belongs to the short-chain dehydrogenases/reductases (SDR) family.</text>
</comment>
<organism evidence="2 3">
    <name type="scientific">Promicromonospora thailandica</name>
    <dbReference type="NCBI Taxonomy" id="765201"/>
    <lineage>
        <taxon>Bacteria</taxon>
        <taxon>Bacillati</taxon>
        <taxon>Actinomycetota</taxon>
        <taxon>Actinomycetes</taxon>
        <taxon>Micrococcales</taxon>
        <taxon>Promicromonosporaceae</taxon>
        <taxon>Promicromonospora</taxon>
    </lineage>
</organism>
<dbReference type="Pfam" id="PF13561">
    <property type="entry name" value="adh_short_C2"/>
    <property type="match status" value="1"/>
</dbReference>
<dbReference type="EMBL" id="JAMTCS010000015">
    <property type="protein sequence ID" value="MCP2266945.1"/>
    <property type="molecule type" value="Genomic_DNA"/>
</dbReference>